<dbReference type="PANTHER" id="PTHR31325">
    <property type="entry name" value="OS01G0798800 PROTEIN-RELATED"/>
    <property type="match status" value="1"/>
</dbReference>
<feature type="transmembrane region" description="Helical" evidence="1">
    <location>
        <begin position="173"/>
        <end position="196"/>
    </location>
</feature>
<dbReference type="InterPro" id="IPR025315">
    <property type="entry name" value="DUF4220"/>
</dbReference>
<dbReference type="Pfam" id="PF04578">
    <property type="entry name" value="DUF594"/>
    <property type="match status" value="1"/>
</dbReference>
<keyword evidence="1" id="KW-0472">Membrane</keyword>
<evidence type="ECO:0000313" key="5">
    <source>
        <dbReference type="Proteomes" id="UP000823388"/>
    </source>
</evidence>
<keyword evidence="1" id="KW-0812">Transmembrane</keyword>
<feature type="domain" description="DUF4220" evidence="3">
    <location>
        <begin position="7"/>
        <end position="254"/>
    </location>
</feature>
<feature type="signal peptide" evidence="2">
    <location>
        <begin position="1"/>
        <end position="19"/>
    </location>
</feature>
<protein>
    <recommendedName>
        <fullName evidence="3">DUF4220 domain-containing protein</fullName>
    </recommendedName>
</protein>
<accession>A0A8T0SJP5</accession>
<keyword evidence="2" id="KW-0732">Signal</keyword>
<sequence>MSSGGILLLLATISLFVAGLVKYGERIWALKCGGMSSIRDRFNKWGDTGRVKPYRFVVEGKSEEEILLEAHYSFAACMCAFLDVTLEEAQIEGLRAIDPGYSFGEVVVGEDIYKLIEMELSLMYDILYTKAAVMHTWYGFCIHLTSLLGTAAAFLLFQLSIRGGRGDYNRADVIISYVLLVGALVLETISVCRAVFSSWTCSFFHRNTQRDSTDSGTLALAKWLLHVLVLVRRPVKPASRRLWRDSLGQYNLLHLCYRDTTEPWSRLTTKMGLGEWWNRSHFQGTFSGTDSLPTSDLRNLVLQALPPPEIADLNSRGRMILEKFEAYKDFARWSVSIDFHQSILVWHMATDLFIEVYDAGHESKLVEATRVLSNYMMFLLIVKPDMLPGRAHHNLYLDVSNNFEAFWPVKDSTVMGSPRSWNLCHMIKELFQHEGPTNFSRTPQRKKIAEKLFNSFESYSTESIDPGIDPRRGRFRMTGNSCAALLAKELRDLGRSDTLELIFGVWVEVMIYAAEHCSRESHARQLSSGGEFITIVWLLVHHLMQTARYNKFVRNPHA</sequence>
<feature type="transmembrane region" description="Helical" evidence="1">
    <location>
        <begin position="137"/>
        <end position="161"/>
    </location>
</feature>
<dbReference type="Pfam" id="PF13968">
    <property type="entry name" value="DUF4220"/>
    <property type="match status" value="1"/>
</dbReference>
<dbReference type="EMBL" id="CM029045">
    <property type="protein sequence ID" value="KAG2596766.1"/>
    <property type="molecule type" value="Genomic_DNA"/>
</dbReference>
<dbReference type="AlphaFoldDB" id="A0A8T0SJP5"/>
<dbReference type="Proteomes" id="UP000823388">
    <property type="component" value="Chromosome 5K"/>
</dbReference>
<reference evidence="4" key="1">
    <citation type="submission" date="2020-05" db="EMBL/GenBank/DDBJ databases">
        <title>WGS assembly of Panicum virgatum.</title>
        <authorList>
            <person name="Lovell J.T."/>
            <person name="Jenkins J."/>
            <person name="Shu S."/>
            <person name="Juenger T.E."/>
            <person name="Schmutz J."/>
        </authorList>
    </citation>
    <scope>NUCLEOTIDE SEQUENCE</scope>
    <source>
        <strain evidence="4">AP13</strain>
    </source>
</reference>
<comment type="caution">
    <text evidence="4">The sequence shown here is derived from an EMBL/GenBank/DDBJ whole genome shotgun (WGS) entry which is preliminary data.</text>
</comment>
<gene>
    <name evidence="4" type="ORF">PVAP13_5KG180800</name>
</gene>
<organism evidence="4 5">
    <name type="scientific">Panicum virgatum</name>
    <name type="common">Blackwell switchgrass</name>
    <dbReference type="NCBI Taxonomy" id="38727"/>
    <lineage>
        <taxon>Eukaryota</taxon>
        <taxon>Viridiplantae</taxon>
        <taxon>Streptophyta</taxon>
        <taxon>Embryophyta</taxon>
        <taxon>Tracheophyta</taxon>
        <taxon>Spermatophyta</taxon>
        <taxon>Magnoliopsida</taxon>
        <taxon>Liliopsida</taxon>
        <taxon>Poales</taxon>
        <taxon>Poaceae</taxon>
        <taxon>PACMAD clade</taxon>
        <taxon>Panicoideae</taxon>
        <taxon>Panicodae</taxon>
        <taxon>Paniceae</taxon>
        <taxon>Panicinae</taxon>
        <taxon>Panicum</taxon>
        <taxon>Panicum sect. Hiantes</taxon>
    </lineage>
</organism>
<evidence type="ECO:0000259" key="3">
    <source>
        <dbReference type="Pfam" id="PF13968"/>
    </source>
</evidence>
<evidence type="ECO:0000313" key="4">
    <source>
        <dbReference type="EMBL" id="KAG2596766.1"/>
    </source>
</evidence>
<keyword evidence="5" id="KW-1185">Reference proteome</keyword>
<name>A0A8T0SJP5_PANVG</name>
<dbReference type="InterPro" id="IPR007658">
    <property type="entry name" value="DUF594"/>
</dbReference>
<evidence type="ECO:0000256" key="2">
    <source>
        <dbReference type="SAM" id="SignalP"/>
    </source>
</evidence>
<dbReference type="OrthoDB" id="674692at2759"/>
<keyword evidence="1" id="KW-1133">Transmembrane helix</keyword>
<evidence type="ECO:0000256" key="1">
    <source>
        <dbReference type="SAM" id="Phobius"/>
    </source>
</evidence>
<feature type="chain" id="PRO_5035808834" description="DUF4220 domain-containing protein" evidence="2">
    <location>
        <begin position="20"/>
        <end position="558"/>
    </location>
</feature>
<proteinExistence type="predicted"/>